<dbReference type="SUPFAM" id="SSF102735">
    <property type="entry name" value="Trigger factor ribosome-binding domain"/>
    <property type="match status" value="1"/>
</dbReference>
<keyword evidence="18" id="KW-1185">Reference proteome</keyword>
<evidence type="ECO:0000256" key="15">
    <source>
        <dbReference type="SAM" id="MobiDB-lite"/>
    </source>
</evidence>
<dbReference type="SUPFAM" id="SSF54534">
    <property type="entry name" value="FKBP-like"/>
    <property type="match status" value="1"/>
</dbReference>
<comment type="catalytic activity">
    <reaction evidence="1 11 12">
        <text>[protein]-peptidylproline (omega=180) = [protein]-peptidylproline (omega=0)</text>
        <dbReference type="Rhea" id="RHEA:16237"/>
        <dbReference type="Rhea" id="RHEA-COMP:10747"/>
        <dbReference type="Rhea" id="RHEA-COMP:10748"/>
        <dbReference type="ChEBI" id="CHEBI:83833"/>
        <dbReference type="ChEBI" id="CHEBI:83834"/>
        <dbReference type="EC" id="5.2.1.8"/>
    </reaction>
</comment>
<evidence type="ECO:0000256" key="3">
    <source>
        <dbReference type="ARBA" id="ARBA00013194"/>
    </source>
</evidence>
<keyword evidence="6 11" id="KW-0697">Rotamase</keyword>
<evidence type="ECO:0000256" key="4">
    <source>
        <dbReference type="ARBA" id="ARBA00016902"/>
    </source>
</evidence>
<dbReference type="Gene3D" id="3.30.70.1050">
    <property type="entry name" value="Trigger factor ribosome-binding domain"/>
    <property type="match status" value="1"/>
</dbReference>
<feature type="compositionally biased region" description="Acidic residues" evidence="15">
    <location>
        <begin position="449"/>
        <end position="463"/>
    </location>
</feature>
<keyword evidence="9 11" id="KW-0131">Cell cycle</keyword>
<comment type="function">
    <text evidence="11">Involved in protein export. Acts as a chaperone by maintaining the newly synthesized protein in an open conformation. Functions as a peptidyl-prolyl cis-trans isomerase.</text>
</comment>
<dbReference type="STRING" id="1577474.GA0111570_10653"/>
<dbReference type="GO" id="GO:0005737">
    <property type="term" value="C:cytoplasm"/>
    <property type="evidence" value="ECO:0007669"/>
    <property type="project" value="UniProtKB-SubCell"/>
</dbReference>
<dbReference type="HAMAP" id="MF_00303">
    <property type="entry name" value="Trigger_factor_Tig"/>
    <property type="match status" value="1"/>
</dbReference>
<dbReference type="AlphaFoldDB" id="A0A1G6H284"/>
<dbReference type="EC" id="5.2.1.8" evidence="3 11"/>
<dbReference type="InterPro" id="IPR036611">
    <property type="entry name" value="Trigger_fac_ribosome-bd_sf"/>
</dbReference>
<dbReference type="NCBIfam" id="TIGR00115">
    <property type="entry name" value="tig"/>
    <property type="match status" value="1"/>
</dbReference>
<dbReference type="InterPro" id="IPR001179">
    <property type="entry name" value="PPIase_FKBP_dom"/>
</dbReference>
<dbReference type="SUPFAM" id="SSF109998">
    <property type="entry name" value="Triger factor/SurA peptide-binding domain-like"/>
    <property type="match status" value="1"/>
</dbReference>
<reference evidence="17 18" key="1">
    <citation type="submission" date="2016-06" db="EMBL/GenBank/DDBJ databases">
        <authorList>
            <person name="Olsen C.W."/>
            <person name="Carey S."/>
            <person name="Hinshaw L."/>
            <person name="Karasin A.I."/>
        </authorList>
    </citation>
    <scope>NUCLEOTIDE SEQUENCE [LARGE SCALE GENOMIC DNA]</scope>
    <source>
        <strain evidence="17 18">LZ-22</strain>
    </source>
</reference>
<dbReference type="InterPro" id="IPR027304">
    <property type="entry name" value="Trigger_fact/SurA_dom_sf"/>
</dbReference>
<dbReference type="InterPro" id="IPR008880">
    <property type="entry name" value="Trigger_fac_C"/>
</dbReference>
<dbReference type="InterPro" id="IPR005215">
    <property type="entry name" value="Trig_fac"/>
</dbReference>
<dbReference type="InterPro" id="IPR008881">
    <property type="entry name" value="Trigger_fac_ribosome-bd_bac"/>
</dbReference>
<dbReference type="GO" id="GO:0044183">
    <property type="term" value="F:protein folding chaperone"/>
    <property type="evidence" value="ECO:0007669"/>
    <property type="project" value="TreeGrafter"/>
</dbReference>
<dbReference type="GO" id="GO:0051083">
    <property type="term" value="P:'de novo' cotranslational protein folding"/>
    <property type="evidence" value="ECO:0007669"/>
    <property type="project" value="TreeGrafter"/>
</dbReference>
<protein>
    <recommendedName>
        <fullName evidence="4 11">Trigger factor</fullName>
        <shortName evidence="11">TF</shortName>
        <ecNumber evidence="3 11">5.2.1.8</ecNumber>
    </recommendedName>
    <alternativeName>
        <fullName evidence="10 11">PPIase</fullName>
    </alternativeName>
</protein>
<dbReference type="Pfam" id="PF00254">
    <property type="entry name" value="FKBP_C"/>
    <property type="match status" value="1"/>
</dbReference>
<dbReference type="PANTHER" id="PTHR30560:SF3">
    <property type="entry name" value="TRIGGER FACTOR-LIKE PROTEIN TIG, CHLOROPLASTIC"/>
    <property type="match status" value="1"/>
</dbReference>
<evidence type="ECO:0000256" key="13">
    <source>
        <dbReference type="RuleBase" id="RU003914"/>
    </source>
</evidence>
<dbReference type="GO" id="GO:0043022">
    <property type="term" value="F:ribosome binding"/>
    <property type="evidence" value="ECO:0007669"/>
    <property type="project" value="TreeGrafter"/>
</dbReference>
<dbReference type="GO" id="GO:0051301">
    <property type="term" value="P:cell division"/>
    <property type="evidence" value="ECO:0007669"/>
    <property type="project" value="UniProtKB-KW"/>
</dbReference>
<dbReference type="OrthoDB" id="9767721at2"/>
<dbReference type="InterPro" id="IPR046357">
    <property type="entry name" value="PPIase_dom_sf"/>
</dbReference>
<dbReference type="InterPro" id="IPR037041">
    <property type="entry name" value="Trigger_fac_C_sf"/>
</dbReference>
<name>A0A1G6H284_9ACTN</name>
<evidence type="ECO:0000259" key="16">
    <source>
        <dbReference type="PROSITE" id="PS50059"/>
    </source>
</evidence>
<feature type="compositionally biased region" description="Basic and acidic residues" evidence="15">
    <location>
        <begin position="479"/>
        <end position="508"/>
    </location>
</feature>
<evidence type="ECO:0000256" key="1">
    <source>
        <dbReference type="ARBA" id="ARBA00000971"/>
    </source>
</evidence>
<keyword evidence="5 11" id="KW-0132">Cell division</keyword>
<dbReference type="PROSITE" id="PS50059">
    <property type="entry name" value="FKBP_PPIASE"/>
    <property type="match status" value="1"/>
</dbReference>
<keyword evidence="14" id="KW-0175">Coiled coil</keyword>
<evidence type="ECO:0000256" key="12">
    <source>
        <dbReference type="PROSITE-ProRule" id="PRU00277"/>
    </source>
</evidence>
<evidence type="ECO:0000256" key="8">
    <source>
        <dbReference type="ARBA" id="ARBA00023235"/>
    </source>
</evidence>
<feature type="coiled-coil region" evidence="14">
    <location>
        <begin position="121"/>
        <end position="148"/>
    </location>
</feature>
<evidence type="ECO:0000313" key="17">
    <source>
        <dbReference type="EMBL" id="SDB88228.1"/>
    </source>
</evidence>
<proteinExistence type="inferred from homology"/>
<keyword evidence="11" id="KW-0963">Cytoplasm</keyword>
<comment type="similarity">
    <text evidence="2 11 13">Belongs to the FKBP-type PPIase family. Tig subfamily.</text>
</comment>
<evidence type="ECO:0000256" key="6">
    <source>
        <dbReference type="ARBA" id="ARBA00023110"/>
    </source>
</evidence>
<accession>A0A1G6H284</accession>
<keyword evidence="8 11" id="KW-0413">Isomerase</keyword>
<keyword evidence="7 11" id="KW-0143">Chaperone</keyword>
<comment type="domain">
    <text evidence="11">Consists of 3 domains; the N-terminus binds the ribosome, the middle domain has PPIase activity, while the C-terminus has intrinsic chaperone activity on its own.</text>
</comment>
<evidence type="ECO:0000256" key="11">
    <source>
        <dbReference type="HAMAP-Rule" id="MF_00303"/>
    </source>
</evidence>
<dbReference type="Gene3D" id="1.10.3120.10">
    <property type="entry name" value="Trigger factor, C-terminal domain"/>
    <property type="match status" value="1"/>
</dbReference>
<dbReference type="GO" id="GO:0043335">
    <property type="term" value="P:protein unfolding"/>
    <property type="evidence" value="ECO:0007669"/>
    <property type="project" value="TreeGrafter"/>
</dbReference>
<dbReference type="PANTHER" id="PTHR30560">
    <property type="entry name" value="TRIGGER FACTOR CHAPERONE AND PEPTIDYL-PROLYL CIS/TRANS ISOMERASE"/>
    <property type="match status" value="1"/>
</dbReference>
<evidence type="ECO:0000313" key="18">
    <source>
        <dbReference type="Proteomes" id="UP000199086"/>
    </source>
</evidence>
<dbReference type="Pfam" id="PF05697">
    <property type="entry name" value="Trigger_N"/>
    <property type="match status" value="1"/>
</dbReference>
<dbReference type="RefSeq" id="WP_092610397.1">
    <property type="nucleotide sequence ID" value="NZ_FMYF01000006.1"/>
</dbReference>
<evidence type="ECO:0000256" key="10">
    <source>
        <dbReference type="ARBA" id="ARBA00029986"/>
    </source>
</evidence>
<dbReference type="Gene3D" id="3.10.50.40">
    <property type="match status" value="1"/>
</dbReference>
<evidence type="ECO:0000256" key="9">
    <source>
        <dbReference type="ARBA" id="ARBA00023306"/>
    </source>
</evidence>
<evidence type="ECO:0000256" key="5">
    <source>
        <dbReference type="ARBA" id="ARBA00022618"/>
    </source>
</evidence>
<organism evidence="17 18">
    <name type="scientific">Raineyella antarctica</name>
    <dbReference type="NCBI Taxonomy" id="1577474"/>
    <lineage>
        <taxon>Bacteria</taxon>
        <taxon>Bacillati</taxon>
        <taxon>Actinomycetota</taxon>
        <taxon>Actinomycetes</taxon>
        <taxon>Propionibacteriales</taxon>
        <taxon>Propionibacteriaceae</taxon>
        <taxon>Raineyella</taxon>
    </lineage>
</organism>
<feature type="domain" description="PPIase FKBP-type" evidence="16">
    <location>
        <begin position="162"/>
        <end position="215"/>
    </location>
</feature>
<sequence>MPSTVEQLSPSRAKITVEVPFAELKPHLDKAYKEIAQQVQIPGFRPGHIPAAIIDQRFGPGVALEQALNEALPGLYSSAVDEHGLVPLTQPEIEVTKLEVGESVEFTAEVDVRPDFMIPAFDGIEVEVDAVESTEDELEEQVKILRERFATNTEVDRAAKEGDLVTFDLKATKDDELVEGGEAEGVTYRVGAGGMVEGMDEALTGMKAGETKSFTSTLVGGPAAGQEADIEVTVTKVQEQELPEVDDDFAQMVSEFDTADEMYDDLRENLARMHRVDQANTARDKVLEAVIGQIDMELPENLLASEISARNNQVDQELAQAGMTLKQYLADSDETEESEEEFRANLAQRSAEAVKAQLVLDRIAEDQDLQIEQTDLTEHLFARARANRTSPEQEMQHMLEHDHTNEWMTEIRRAKALALIVQSATVKDTEGNVIDLKNLQADGTYAEPAEAEGDTDVAEESADEAPAKKAAAKKAPAKKAAEKDADDTEVRVDDQAADEAKSVEADAE</sequence>
<dbReference type="GO" id="GO:0015031">
    <property type="term" value="P:protein transport"/>
    <property type="evidence" value="ECO:0007669"/>
    <property type="project" value="UniProtKB-UniRule"/>
</dbReference>
<dbReference type="Proteomes" id="UP000199086">
    <property type="component" value="Unassembled WGS sequence"/>
</dbReference>
<evidence type="ECO:0000256" key="14">
    <source>
        <dbReference type="SAM" id="Coils"/>
    </source>
</evidence>
<dbReference type="EMBL" id="FMYF01000006">
    <property type="protein sequence ID" value="SDB88228.1"/>
    <property type="molecule type" value="Genomic_DNA"/>
</dbReference>
<evidence type="ECO:0000256" key="2">
    <source>
        <dbReference type="ARBA" id="ARBA00005464"/>
    </source>
</evidence>
<comment type="subcellular location">
    <subcellularLocation>
        <location evidence="11">Cytoplasm</location>
    </subcellularLocation>
    <text evidence="11">About half TF is bound to the ribosome near the polypeptide exit tunnel while the other half is free in the cytoplasm.</text>
</comment>
<feature type="region of interest" description="Disordered" evidence="15">
    <location>
        <begin position="446"/>
        <end position="508"/>
    </location>
</feature>
<dbReference type="Pfam" id="PF05698">
    <property type="entry name" value="Trigger_C"/>
    <property type="match status" value="1"/>
</dbReference>
<evidence type="ECO:0000256" key="7">
    <source>
        <dbReference type="ARBA" id="ARBA00023186"/>
    </source>
</evidence>
<dbReference type="GO" id="GO:0003755">
    <property type="term" value="F:peptidyl-prolyl cis-trans isomerase activity"/>
    <property type="evidence" value="ECO:0007669"/>
    <property type="project" value="UniProtKB-UniRule"/>
</dbReference>
<gene>
    <name evidence="11" type="primary">tig</name>
    <name evidence="17" type="ORF">GA0111570_10653</name>
</gene>